<dbReference type="WBParaSite" id="DME_0000004401-mRNA-1">
    <property type="protein sequence ID" value="DME_0000004401-mRNA-1"/>
    <property type="gene ID" value="DME_0000004401"/>
</dbReference>
<dbReference type="GO" id="GO:0050650">
    <property type="term" value="P:chondroitin sulfate proteoglycan biosynthetic process"/>
    <property type="evidence" value="ECO:0007669"/>
    <property type="project" value="TreeGrafter"/>
</dbReference>
<evidence type="ECO:0000313" key="7">
    <source>
        <dbReference type="Proteomes" id="UP000038040"/>
    </source>
</evidence>
<keyword evidence="3" id="KW-0735">Signal-anchor</keyword>
<evidence type="ECO:0000256" key="2">
    <source>
        <dbReference type="ARBA" id="ARBA00022692"/>
    </source>
</evidence>
<keyword evidence="8" id="KW-1185">Reference proteome</keyword>
<dbReference type="PANTHER" id="PTHR46025">
    <property type="entry name" value="XYLOSYLTRANSFERASE OXT"/>
    <property type="match status" value="1"/>
</dbReference>
<dbReference type="GO" id="GO:0000139">
    <property type="term" value="C:Golgi membrane"/>
    <property type="evidence" value="ECO:0007669"/>
    <property type="project" value="UniProtKB-SubCell"/>
</dbReference>
<feature type="domain" description="Xylosyltransferase C-terminal" evidence="5">
    <location>
        <begin position="113"/>
        <end position="272"/>
    </location>
</feature>
<reference evidence="9" key="1">
    <citation type="submission" date="2017-02" db="UniProtKB">
        <authorList>
            <consortium name="WormBaseParasite"/>
        </authorList>
    </citation>
    <scope>IDENTIFICATION</scope>
</reference>
<evidence type="ECO:0000256" key="3">
    <source>
        <dbReference type="ARBA" id="ARBA00022968"/>
    </source>
</evidence>
<dbReference type="EMBL" id="UYYG01001150">
    <property type="protein sequence ID" value="VDN54431.1"/>
    <property type="molecule type" value="Genomic_DNA"/>
</dbReference>
<dbReference type="AlphaFoldDB" id="A0A0N4U0G4"/>
<dbReference type="STRING" id="318479.A0A0N4U0G4"/>
<proteinExistence type="predicted"/>
<dbReference type="OrthoDB" id="2019572at2759"/>
<organism evidence="7 9">
    <name type="scientific">Dracunculus medinensis</name>
    <name type="common">Guinea worm</name>
    <dbReference type="NCBI Taxonomy" id="318479"/>
    <lineage>
        <taxon>Eukaryota</taxon>
        <taxon>Metazoa</taxon>
        <taxon>Ecdysozoa</taxon>
        <taxon>Nematoda</taxon>
        <taxon>Chromadorea</taxon>
        <taxon>Rhabditida</taxon>
        <taxon>Spirurina</taxon>
        <taxon>Dracunculoidea</taxon>
        <taxon>Dracunculidae</taxon>
        <taxon>Dracunculus</taxon>
    </lineage>
</organism>
<evidence type="ECO:0000313" key="8">
    <source>
        <dbReference type="Proteomes" id="UP000274756"/>
    </source>
</evidence>
<dbReference type="GO" id="GO:0015012">
    <property type="term" value="P:heparan sulfate proteoglycan biosynthetic process"/>
    <property type="evidence" value="ECO:0007669"/>
    <property type="project" value="TreeGrafter"/>
</dbReference>
<dbReference type="InterPro" id="IPR043538">
    <property type="entry name" value="XYLT"/>
</dbReference>
<gene>
    <name evidence="6" type="ORF">DME_LOCUS4404</name>
</gene>
<keyword evidence="4" id="KW-1133">Transmembrane helix</keyword>
<evidence type="ECO:0000256" key="1">
    <source>
        <dbReference type="ARBA" id="ARBA00004323"/>
    </source>
</evidence>
<dbReference type="Proteomes" id="UP000038040">
    <property type="component" value="Unplaced"/>
</dbReference>
<dbReference type="GO" id="GO:0030158">
    <property type="term" value="F:protein xylosyltransferase activity"/>
    <property type="evidence" value="ECO:0007669"/>
    <property type="project" value="InterPro"/>
</dbReference>
<dbReference type="Proteomes" id="UP000274756">
    <property type="component" value="Unassembled WGS sequence"/>
</dbReference>
<evidence type="ECO:0000259" key="5">
    <source>
        <dbReference type="Pfam" id="PF12529"/>
    </source>
</evidence>
<name>A0A0N4U0G4_DRAME</name>
<protein>
    <submittedName>
        <fullName evidence="9">Xylo_C domain-containing protein</fullName>
    </submittedName>
</protein>
<evidence type="ECO:0000256" key="4">
    <source>
        <dbReference type="ARBA" id="ARBA00022989"/>
    </source>
</evidence>
<dbReference type="InterPro" id="IPR024448">
    <property type="entry name" value="XylT_C"/>
</dbReference>
<comment type="subcellular location">
    <subcellularLocation>
        <location evidence="1">Golgi apparatus membrane</location>
        <topology evidence="1">Single-pass type II membrane protein</topology>
    </subcellularLocation>
</comment>
<accession>A0A0N4U0G4</accession>
<evidence type="ECO:0000313" key="9">
    <source>
        <dbReference type="WBParaSite" id="DME_0000004401-mRNA-1"/>
    </source>
</evidence>
<keyword evidence="4" id="KW-0472">Membrane</keyword>
<sequence>MTARNSRNSSELLLRIAANSIYCNRTMKGNLRLTNWKRKQGCRCSMLKKVVDWCGCSPLVFNKRTVYKFSIEVAKQRNLFFGRKFDSLISQYAISVAESQAYRMNLASLQVNHPSFNRTWLNIYSKEIDHSDLLISWSRSLIAGQESSISLKNCMFLTLISIYAYKEDDDADIETIMDVSLLCESRAIVVQFLIKKIAFSSFYDVMVDGFTLLSISVGSDVDLREEIFRNYAGVLSEDEIICTKLLWRQNVGSTNTSDLTSPSVKLEWSSPAGETKVSVVAPYDSVYGGQFGELFPNETYAGEWKVSVMAEISTGEKLLVASSQFLIYSHRHDVSSNVSLVTKYFTVKDICSMTHFSDIILCNETLWSHISPDPKSEFVI</sequence>
<evidence type="ECO:0000313" key="6">
    <source>
        <dbReference type="EMBL" id="VDN54431.1"/>
    </source>
</evidence>
<dbReference type="PANTHER" id="PTHR46025:SF3">
    <property type="entry name" value="XYLOSYLTRANSFERASE OXT"/>
    <property type="match status" value="1"/>
</dbReference>
<reference evidence="6 8" key="2">
    <citation type="submission" date="2018-11" db="EMBL/GenBank/DDBJ databases">
        <authorList>
            <consortium name="Pathogen Informatics"/>
        </authorList>
    </citation>
    <scope>NUCLEOTIDE SEQUENCE [LARGE SCALE GENOMIC DNA]</scope>
</reference>
<dbReference type="Pfam" id="PF12529">
    <property type="entry name" value="Xylo_C"/>
    <property type="match status" value="1"/>
</dbReference>
<keyword evidence="2" id="KW-0812">Transmembrane</keyword>